<name>A0ABQ8L2F1_LABRO</name>
<dbReference type="Proteomes" id="UP000830375">
    <property type="component" value="Unassembled WGS sequence"/>
</dbReference>
<sequence>MVEVQRMKLSHTAAMYMMFYGIAMTFSKRTLSNIRKWSFSVNTDKSTSNSNKKVVTMMVSYYHENLDKSHNDIVIAQNLMKLTVLHLLKVFSEKVISTYRRSFPLQSPTLQSLPLDPSVRGDSLTVNCLKELALMMKHLTRKE</sequence>
<accession>A0ABQ8L2F1</accession>
<keyword evidence="2" id="KW-1185">Reference proteome</keyword>
<proteinExistence type="predicted"/>
<organism evidence="1 2">
    <name type="scientific">Labeo rohita</name>
    <name type="common">Indian major carp</name>
    <name type="synonym">Cyprinus rohita</name>
    <dbReference type="NCBI Taxonomy" id="84645"/>
    <lineage>
        <taxon>Eukaryota</taxon>
        <taxon>Metazoa</taxon>
        <taxon>Chordata</taxon>
        <taxon>Craniata</taxon>
        <taxon>Vertebrata</taxon>
        <taxon>Euteleostomi</taxon>
        <taxon>Actinopterygii</taxon>
        <taxon>Neopterygii</taxon>
        <taxon>Teleostei</taxon>
        <taxon>Ostariophysi</taxon>
        <taxon>Cypriniformes</taxon>
        <taxon>Cyprinidae</taxon>
        <taxon>Labeoninae</taxon>
        <taxon>Labeonini</taxon>
        <taxon>Labeo</taxon>
    </lineage>
</organism>
<evidence type="ECO:0000313" key="2">
    <source>
        <dbReference type="Proteomes" id="UP000830375"/>
    </source>
</evidence>
<dbReference type="EMBL" id="JACTAM010002632">
    <property type="protein sequence ID" value="KAI2644112.1"/>
    <property type="molecule type" value="Genomic_DNA"/>
</dbReference>
<protein>
    <submittedName>
        <fullName evidence="1">Photosystem I assembly protein Ycf3</fullName>
    </submittedName>
</protein>
<comment type="caution">
    <text evidence="1">The sequence shown here is derived from an EMBL/GenBank/DDBJ whole genome shotgun (WGS) entry which is preliminary data.</text>
</comment>
<evidence type="ECO:0000313" key="1">
    <source>
        <dbReference type="EMBL" id="KAI2644112.1"/>
    </source>
</evidence>
<gene>
    <name evidence="1" type="ORF">H4Q32_025562</name>
</gene>
<reference evidence="1 2" key="1">
    <citation type="submission" date="2022-01" db="EMBL/GenBank/DDBJ databases">
        <title>A high-quality chromosome-level genome assembly of rohu carp, Labeo rohita.</title>
        <authorList>
            <person name="Arick M.A. II"/>
            <person name="Hsu C.-Y."/>
            <person name="Magbanua Z."/>
            <person name="Pechanova O."/>
            <person name="Grover C."/>
            <person name="Miller E."/>
            <person name="Thrash A."/>
            <person name="Ezzel L."/>
            <person name="Alam S."/>
            <person name="Benzie J."/>
            <person name="Hamilton M."/>
            <person name="Karsi A."/>
            <person name="Lawrence M.L."/>
            <person name="Peterson D.G."/>
        </authorList>
    </citation>
    <scope>NUCLEOTIDE SEQUENCE [LARGE SCALE GENOMIC DNA]</scope>
    <source>
        <strain evidence="2">BAU-BD-2019</strain>
        <tissue evidence="1">Blood</tissue>
    </source>
</reference>